<feature type="transmembrane region" description="Helical" evidence="2">
    <location>
        <begin position="131"/>
        <end position="153"/>
    </location>
</feature>
<dbReference type="EMBL" id="BAABLP010000004">
    <property type="protein sequence ID" value="GAA4747312.1"/>
    <property type="molecule type" value="Genomic_DNA"/>
</dbReference>
<gene>
    <name evidence="3" type="ORF">GCM10025783_19270</name>
</gene>
<feature type="transmembrane region" description="Helical" evidence="2">
    <location>
        <begin position="159"/>
        <end position="180"/>
    </location>
</feature>
<sequence length="360" mass="36868">MSRVSLAAREPLLLGAPAPVLAAGGAGLALVTAVAATALGRAQIASWPLEAAALVVLAVAGVAVVLLASPFRAPFRARSQAAVLALVLLAAVLDEAAQTGRNAVVHDDWGLAVVPVFLLVLATLRPPREVLAGGLVAVAVIAGAVAALSPSLLVPLPRAARVAIVLTEVLPPAIAAAALARTTMRRLGGRRPAPASPEADSAPSVQQETIARLEAAAIPLLTAVVAAGSVTAEQAERARAITADLRTALVADLARGWLAEAGFGVDDPDGYAERMTPEQRAALRTTVASLPLADFERPGTAAVDGLDRAATLRLSLPVAARPRRSRYAPLVPLLRAVFPRAELRIDGDRVLVQVDFAVAD</sequence>
<accession>A0ABP8Z6B6</accession>
<evidence type="ECO:0000256" key="2">
    <source>
        <dbReference type="SAM" id="Phobius"/>
    </source>
</evidence>
<reference evidence="4" key="1">
    <citation type="journal article" date="2019" name="Int. J. Syst. Evol. Microbiol.">
        <title>The Global Catalogue of Microorganisms (GCM) 10K type strain sequencing project: providing services to taxonomists for standard genome sequencing and annotation.</title>
        <authorList>
            <consortium name="The Broad Institute Genomics Platform"/>
            <consortium name="The Broad Institute Genome Sequencing Center for Infectious Disease"/>
            <person name="Wu L."/>
            <person name="Ma J."/>
        </authorList>
    </citation>
    <scope>NUCLEOTIDE SEQUENCE [LARGE SCALE GENOMIC DNA]</scope>
    <source>
        <strain evidence="4">JCM 19015</strain>
    </source>
</reference>
<dbReference type="Proteomes" id="UP001500121">
    <property type="component" value="Unassembled WGS sequence"/>
</dbReference>
<keyword evidence="2" id="KW-0472">Membrane</keyword>
<keyword evidence="4" id="KW-1185">Reference proteome</keyword>
<proteinExistence type="predicted"/>
<feature type="transmembrane region" description="Helical" evidence="2">
    <location>
        <begin position="12"/>
        <end position="39"/>
    </location>
</feature>
<comment type="caution">
    <text evidence="3">The sequence shown here is derived from an EMBL/GenBank/DDBJ whole genome shotgun (WGS) entry which is preliminary data.</text>
</comment>
<evidence type="ECO:0000256" key="1">
    <source>
        <dbReference type="SAM" id="MobiDB-lite"/>
    </source>
</evidence>
<feature type="transmembrane region" description="Helical" evidence="2">
    <location>
        <begin position="51"/>
        <end position="69"/>
    </location>
</feature>
<feature type="compositionally biased region" description="Low complexity" evidence="1">
    <location>
        <begin position="192"/>
        <end position="204"/>
    </location>
</feature>
<keyword evidence="2" id="KW-0812">Transmembrane</keyword>
<organism evidence="3 4">
    <name type="scientific">Amnibacterium soli</name>
    <dbReference type="NCBI Taxonomy" id="1282736"/>
    <lineage>
        <taxon>Bacteria</taxon>
        <taxon>Bacillati</taxon>
        <taxon>Actinomycetota</taxon>
        <taxon>Actinomycetes</taxon>
        <taxon>Micrococcales</taxon>
        <taxon>Microbacteriaceae</taxon>
        <taxon>Amnibacterium</taxon>
    </lineage>
</organism>
<evidence type="ECO:0000313" key="3">
    <source>
        <dbReference type="EMBL" id="GAA4747312.1"/>
    </source>
</evidence>
<protein>
    <submittedName>
        <fullName evidence="3">Uncharacterized protein</fullName>
    </submittedName>
</protein>
<name>A0ABP8Z6B6_9MICO</name>
<keyword evidence="2" id="KW-1133">Transmembrane helix</keyword>
<evidence type="ECO:0000313" key="4">
    <source>
        <dbReference type="Proteomes" id="UP001500121"/>
    </source>
</evidence>
<feature type="region of interest" description="Disordered" evidence="1">
    <location>
        <begin position="187"/>
        <end position="206"/>
    </location>
</feature>
<dbReference type="RefSeq" id="WP_345480940.1">
    <property type="nucleotide sequence ID" value="NZ_BAABLP010000004.1"/>
</dbReference>